<accession>A0A7C9DVJ3</accession>
<dbReference type="AlphaFoldDB" id="A0A7C9DVJ3"/>
<reference evidence="1" key="1">
    <citation type="journal article" date="2013" name="J. Plant Res.">
        <title>Effect of fungi and light on seed germination of three Opuntia species from semiarid lands of central Mexico.</title>
        <authorList>
            <person name="Delgado-Sanchez P."/>
            <person name="Jimenez-Bremont J.F."/>
            <person name="Guerrero-Gonzalez Mde L."/>
            <person name="Flores J."/>
        </authorList>
    </citation>
    <scope>NUCLEOTIDE SEQUENCE</scope>
    <source>
        <tissue evidence="1">Cladode</tissue>
    </source>
</reference>
<name>A0A7C9DVJ3_OPUST</name>
<reference evidence="1" key="2">
    <citation type="submission" date="2020-07" db="EMBL/GenBank/DDBJ databases">
        <authorList>
            <person name="Vera ALvarez R."/>
            <person name="Arias-Moreno D.M."/>
            <person name="Jimenez-Jacinto V."/>
            <person name="Jimenez-Bremont J.F."/>
            <person name="Swaminathan K."/>
            <person name="Moose S.P."/>
            <person name="Guerrero-Gonzalez M.L."/>
            <person name="Marino-Ramirez L."/>
            <person name="Landsman D."/>
            <person name="Rodriguez-Kessler M."/>
            <person name="Delgado-Sanchez P."/>
        </authorList>
    </citation>
    <scope>NUCLEOTIDE SEQUENCE</scope>
    <source>
        <tissue evidence="1">Cladode</tissue>
    </source>
</reference>
<organism evidence="1">
    <name type="scientific">Opuntia streptacantha</name>
    <name type="common">Prickly pear cactus</name>
    <name type="synonym">Opuntia cardona</name>
    <dbReference type="NCBI Taxonomy" id="393608"/>
    <lineage>
        <taxon>Eukaryota</taxon>
        <taxon>Viridiplantae</taxon>
        <taxon>Streptophyta</taxon>
        <taxon>Embryophyta</taxon>
        <taxon>Tracheophyta</taxon>
        <taxon>Spermatophyta</taxon>
        <taxon>Magnoliopsida</taxon>
        <taxon>eudicotyledons</taxon>
        <taxon>Gunneridae</taxon>
        <taxon>Pentapetalae</taxon>
        <taxon>Caryophyllales</taxon>
        <taxon>Cactineae</taxon>
        <taxon>Cactaceae</taxon>
        <taxon>Opuntioideae</taxon>
        <taxon>Opuntia</taxon>
    </lineage>
</organism>
<dbReference type="EMBL" id="GISG01151053">
    <property type="protein sequence ID" value="MBA4647588.1"/>
    <property type="molecule type" value="Transcribed_RNA"/>
</dbReference>
<sequence>MKCFLCRSKENMGNLNVSWQYEDGKGRMVLSIWSLIHVKTGSPGSQEVPRRVLRLRNLLLALNWIDHQRRKGCWNCRLTKRNCHQHCLSPQSLRLSCYQLHQGTHCVCYSCHPNTKYISCTVAGRSIQGRDH</sequence>
<proteinExistence type="predicted"/>
<protein>
    <submittedName>
        <fullName evidence="1">Uncharacterized protein</fullName>
    </submittedName>
</protein>
<evidence type="ECO:0000313" key="1">
    <source>
        <dbReference type="EMBL" id="MBA4647588.1"/>
    </source>
</evidence>